<feature type="transmembrane region" description="Helical" evidence="7">
    <location>
        <begin position="363"/>
        <end position="389"/>
    </location>
</feature>
<name>A0A8J7G3G0_9BACL</name>
<dbReference type="InterPro" id="IPR010656">
    <property type="entry name" value="DctM"/>
</dbReference>
<dbReference type="NCBIfam" id="TIGR00786">
    <property type="entry name" value="dctM"/>
    <property type="match status" value="1"/>
</dbReference>
<dbReference type="Proteomes" id="UP000622653">
    <property type="component" value="Unassembled WGS sequence"/>
</dbReference>
<feature type="transmembrane region" description="Helical" evidence="7">
    <location>
        <begin position="311"/>
        <end position="331"/>
    </location>
</feature>
<evidence type="ECO:0000259" key="8">
    <source>
        <dbReference type="Pfam" id="PF06808"/>
    </source>
</evidence>
<proteinExistence type="predicted"/>
<dbReference type="InterPro" id="IPR004681">
    <property type="entry name" value="TRAP_DctM"/>
</dbReference>
<evidence type="ECO:0000313" key="9">
    <source>
        <dbReference type="EMBL" id="MBF4500457.1"/>
    </source>
</evidence>
<gene>
    <name evidence="9" type="ORF">IRY55_03690</name>
</gene>
<reference evidence="9" key="1">
    <citation type="submission" date="2020-11" db="EMBL/GenBank/DDBJ databases">
        <title>Multidrug resistant novel bacterium Savagea serpentis sp. nov., isolated from the scats of a vine snake (Ahaetulla nasuta).</title>
        <authorList>
            <person name="Venkata Ramana V."/>
            <person name="Vikas Patil S."/>
            <person name="Yogita Lugani V."/>
        </authorList>
    </citation>
    <scope>NUCLEOTIDE SEQUENCE</scope>
    <source>
        <strain evidence="9">SN6</strain>
    </source>
</reference>
<evidence type="ECO:0000256" key="4">
    <source>
        <dbReference type="ARBA" id="ARBA00022692"/>
    </source>
</evidence>
<evidence type="ECO:0000256" key="7">
    <source>
        <dbReference type="SAM" id="Phobius"/>
    </source>
</evidence>
<keyword evidence="6 7" id="KW-0472">Membrane</keyword>
<dbReference type="AlphaFoldDB" id="A0A8J7G3G0"/>
<keyword evidence="2" id="KW-1003">Cell membrane</keyword>
<feature type="transmembrane region" description="Helical" evidence="7">
    <location>
        <begin position="139"/>
        <end position="166"/>
    </location>
</feature>
<dbReference type="PIRSF" id="PIRSF006066">
    <property type="entry name" value="HI0050"/>
    <property type="match status" value="1"/>
</dbReference>
<feature type="domain" description="TRAP C4-dicarboxylate transport system permease DctM subunit" evidence="8">
    <location>
        <begin position="9"/>
        <end position="421"/>
    </location>
</feature>
<accession>A0A8J7G3G0</accession>
<keyword evidence="10" id="KW-1185">Reference proteome</keyword>
<keyword evidence="3" id="KW-0997">Cell inner membrane</keyword>
<evidence type="ECO:0000256" key="3">
    <source>
        <dbReference type="ARBA" id="ARBA00022519"/>
    </source>
</evidence>
<evidence type="ECO:0000256" key="5">
    <source>
        <dbReference type="ARBA" id="ARBA00022989"/>
    </source>
</evidence>
<organism evidence="9 10">
    <name type="scientific">Savagea serpentis</name>
    <dbReference type="NCBI Taxonomy" id="2785297"/>
    <lineage>
        <taxon>Bacteria</taxon>
        <taxon>Bacillati</taxon>
        <taxon>Bacillota</taxon>
        <taxon>Bacilli</taxon>
        <taxon>Bacillales</taxon>
        <taxon>Caryophanaceae</taxon>
        <taxon>Savagea</taxon>
    </lineage>
</organism>
<evidence type="ECO:0000256" key="2">
    <source>
        <dbReference type="ARBA" id="ARBA00022475"/>
    </source>
</evidence>
<evidence type="ECO:0000256" key="6">
    <source>
        <dbReference type="ARBA" id="ARBA00023136"/>
    </source>
</evidence>
<evidence type="ECO:0000313" key="10">
    <source>
        <dbReference type="Proteomes" id="UP000622653"/>
    </source>
</evidence>
<feature type="transmembrane region" description="Helical" evidence="7">
    <location>
        <begin position="338"/>
        <end position="357"/>
    </location>
</feature>
<dbReference type="GO" id="GO:0005886">
    <property type="term" value="C:plasma membrane"/>
    <property type="evidence" value="ECO:0007669"/>
    <property type="project" value="UniProtKB-SubCell"/>
</dbReference>
<comment type="subcellular location">
    <subcellularLocation>
        <location evidence="1">Cell inner membrane</location>
        <topology evidence="1">Multi-pass membrane protein</topology>
    </subcellularLocation>
</comment>
<dbReference type="PANTHER" id="PTHR33362">
    <property type="entry name" value="SIALIC ACID TRAP TRANSPORTER PERMEASE PROTEIN SIAT-RELATED"/>
    <property type="match status" value="1"/>
</dbReference>
<feature type="transmembrane region" description="Helical" evidence="7">
    <location>
        <begin position="217"/>
        <end position="239"/>
    </location>
</feature>
<keyword evidence="4 7" id="KW-0812">Transmembrane</keyword>
<dbReference type="EMBL" id="JADKPV010000001">
    <property type="protein sequence ID" value="MBF4500457.1"/>
    <property type="molecule type" value="Genomic_DNA"/>
</dbReference>
<feature type="transmembrane region" description="Helical" evidence="7">
    <location>
        <begin position="49"/>
        <end position="69"/>
    </location>
</feature>
<feature type="transmembrane region" description="Helical" evidence="7">
    <location>
        <begin position="281"/>
        <end position="299"/>
    </location>
</feature>
<dbReference type="RefSeq" id="WP_194561896.1">
    <property type="nucleotide sequence ID" value="NZ_JADKPV010000001.1"/>
</dbReference>
<dbReference type="GO" id="GO:0022857">
    <property type="term" value="F:transmembrane transporter activity"/>
    <property type="evidence" value="ECO:0007669"/>
    <property type="project" value="TreeGrafter"/>
</dbReference>
<feature type="transmembrane region" description="Helical" evidence="7">
    <location>
        <begin position="401"/>
        <end position="425"/>
    </location>
</feature>
<keyword evidence="5 7" id="KW-1133">Transmembrane helix</keyword>
<dbReference type="Pfam" id="PF06808">
    <property type="entry name" value="DctM"/>
    <property type="match status" value="1"/>
</dbReference>
<comment type="caution">
    <text evidence="9">The sequence shown here is derived from an EMBL/GenBank/DDBJ whole genome shotgun (WGS) entry which is preliminary data.</text>
</comment>
<sequence>MSSALIAVLVILIAMLVLGSPVVLAIATAGISYFLIKPDMLGSLTMYVHKFYTGMDSFVFLAIPLFILVGELLSQGKMMDQLVQFSQLIVGRFRGGLAHVNVFGSMLFGGVSGSGLADVSALGPIQVKMMHKAGYKKEFAAALTATSAIQGPIIPPSIPLVIFAGLTNVSVGALFLGGIIPGILIGLAQMILIVIMAKRKGFPKEKQDFTLKNIIKVTSSAITALMLPVIIIGGILGGFFTPTEAAAIAVAYAFIINAVTMKKIDLRATMRALNNTIRLSASIYLIIGFTSVISYILAIERIPSLINDLVVASNVSPYLLLFIVNIFFLLNGMWISDVAQLLLFAPIFTPIFAGMGVDPVHFGVVMVVNVMISMITPPYGMALYLAAAISDSKLSTIVKEAFPFLLVSIAVLFLITYVPSLVMFLPNLFN</sequence>
<feature type="transmembrane region" description="Helical" evidence="7">
    <location>
        <begin position="172"/>
        <end position="196"/>
    </location>
</feature>
<evidence type="ECO:0000256" key="1">
    <source>
        <dbReference type="ARBA" id="ARBA00004429"/>
    </source>
</evidence>
<protein>
    <submittedName>
        <fullName evidence="9">TRAP transporter large permease</fullName>
    </submittedName>
</protein>
<feature type="transmembrane region" description="Helical" evidence="7">
    <location>
        <begin position="245"/>
        <end position="261"/>
    </location>
</feature>